<dbReference type="InterPro" id="IPR005835">
    <property type="entry name" value="NTP_transferase_dom"/>
</dbReference>
<dbReference type="Gene3D" id="3.90.550.10">
    <property type="entry name" value="Spore Coat Polysaccharide Biosynthesis Protein SpsA, Chain A"/>
    <property type="match status" value="1"/>
</dbReference>
<evidence type="ECO:0000313" key="2">
    <source>
        <dbReference type="EMBL" id="SVA03996.1"/>
    </source>
</evidence>
<protein>
    <recommendedName>
        <fullName evidence="1">Nucleotidyl transferase domain-containing protein</fullName>
    </recommendedName>
</protein>
<proteinExistence type="predicted"/>
<feature type="domain" description="Nucleotidyl transferase" evidence="1">
    <location>
        <begin position="34"/>
        <end position="253"/>
    </location>
</feature>
<gene>
    <name evidence="2" type="ORF">METZ01_LOCUS56850</name>
</gene>
<name>A0A381SJ27_9ZZZZ</name>
<dbReference type="Pfam" id="PF00483">
    <property type="entry name" value="NTP_transferase"/>
    <property type="match status" value="1"/>
</dbReference>
<sequence length="280" mass="31848">MTDSIIIMAAGVSSRMKASVSSTILTERQIEFANSKSKVLIEFGAESKPFISYSISNMIKSGFNKIYIVTSENAHYFRDNFNELLKIDLKKCDVKFSVQYLPASRTKPLGTADAVFQTMEQYPNLKSKSFCVCNGDNLYSIESLKKIKSTKSNNAFIAYDRDGLKFPKERISSFSIAKLDKENSLIDIIEKPNKEIINKSLDSLGKIRVNMNLFKFHGEDSFSFFKNCPINKKRNEKEIPDVLKQMISKSNKNIIGIPMSENVLDLTSKTDIIEIYKYLK</sequence>
<accession>A0A381SJ27</accession>
<dbReference type="SUPFAM" id="SSF53448">
    <property type="entry name" value="Nucleotide-diphospho-sugar transferases"/>
    <property type="match status" value="1"/>
</dbReference>
<dbReference type="EMBL" id="UINC01003176">
    <property type="protein sequence ID" value="SVA03996.1"/>
    <property type="molecule type" value="Genomic_DNA"/>
</dbReference>
<evidence type="ECO:0000259" key="1">
    <source>
        <dbReference type="Pfam" id="PF00483"/>
    </source>
</evidence>
<dbReference type="AlphaFoldDB" id="A0A381SJ27"/>
<reference evidence="2" key="1">
    <citation type="submission" date="2018-05" db="EMBL/GenBank/DDBJ databases">
        <authorList>
            <person name="Lanie J.A."/>
            <person name="Ng W.-L."/>
            <person name="Kazmierczak K.M."/>
            <person name="Andrzejewski T.M."/>
            <person name="Davidsen T.M."/>
            <person name="Wayne K.J."/>
            <person name="Tettelin H."/>
            <person name="Glass J.I."/>
            <person name="Rusch D."/>
            <person name="Podicherti R."/>
            <person name="Tsui H.-C.T."/>
            <person name="Winkler M.E."/>
        </authorList>
    </citation>
    <scope>NUCLEOTIDE SEQUENCE</scope>
</reference>
<dbReference type="InterPro" id="IPR029044">
    <property type="entry name" value="Nucleotide-diphossugar_trans"/>
</dbReference>
<dbReference type="PANTHER" id="PTHR42883:SF2">
    <property type="entry name" value="THYMIDYLYLTRANSFERASE"/>
    <property type="match status" value="1"/>
</dbReference>
<organism evidence="2">
    <name type="scientific">marine metagenome</name>
    <dbReference type="NCBI Taxonomy" id="408172"/>
    <lineage>
        <taxon>unclassified sequences</taxon>
        <taxon>metagenomes</taxon>
        <taxon>ecological metagenomes</taxon>
    </lineage>
</organism>
<dbReference type="PANTHER" id="PTHR42883">
    <property type="entry name" value="GLUCOSE-1-PHOSPHATE THYMIDYLTRANSFERASE"/>
    <property type="match status" value="1"/>
</dbReference>